<gene>
    <name evidence="4" type="ORF">EPJ72_03555</name>
</gene>
<dbReference type="PANTHER" id="PTHR30061">
    <property type="entry name" value="MALTOSE-BINDING PERIPLASMIC PROTEIN"/>
    <property type="match status" value="1"/>
</dbReference>
<dbReference type="PROSITE" id="PS51257">
    <property type="entry name" value="PROKAR_LIPOPROTEIN"/>
    <property type="match status" value="1"/>
</dbReference>
<evidence type="ECO:0000256" key="2">
    <source>
        <dbReference type="ARBA" id="ARBA00022448"/>
    </source>
</evidence>
<comment type="caution">
    <text evidence="4">The sequence shown here is derived from an EMBL/GenBank/DDBJ whole genome shotgun (WGS) entry which is preliminary data.</text>
</comment>
<dbReference type="Pfam" id="PF01547">
    <property type="entry name" value="SBP_bac_1"/>
    <property type="match status" value="1"/>
</dbReference>
<keyword evidence="3" id="KW-0732">Signal</keyword>
<dbReference type="GO" id="GO:0015768">
    <property type="term" value="P:maltose transport"/>
    <property type="evidence" value="ECO:0007669"/>
    <property type="project" value="TreeGrafter"/>
</dbReference>
<evidence type="ECO:0000313" key="5">
    <source>
        <dbReference type="Proteomes" id="UP000323176"/>
    </source>
</evidence>
<protein>
    <submittedName>
        <fullName evidence="4">Sugar ABC transporter substrate-binding protein</fullName>
    </submittedName>
</protein>
<dbReference type="GO" id="GO:0055052">
    <property type="term" value="C:ATP-binding cassette (ABC) transporter complex, substrate-binding subunit-containing"/>
    <property type="evidence" value="ECO:0007669"/>
    <property type="project" value="TreeGrafter"/>
</dbReference>
<dbReference type="InterPro" id="IPR006059">
    <property type="entry name" value="SBP"/>
</dbReference>
<dbReference type="PANTHER" id="PTHR30061:SF50">
    <property type="entry name" value="MALTOSE_MALTODEXTRIN-BINDING PERIPLASMIC PROTEIN"/>
    <property type="match status" value="1"/>
</dbReference>
<comment type="similarity">
    <text evidence="1">Belongs to the bacterial solute-binding protein 1 family.</text>
</comment>
<proteinExistence type="inferred from homology"/>
<dbReference type="GO" id="GO:0042956">
    <property type="term" value="P:maltodextrin transmembrane transport"/>
    <property type="evidence" value="ECO:0007669"/>
    <property type="project" value="TreeGrafter"/>
</dbReference>
<dbReference type="OrthoDB" id="42940at2"/>
<evidence type="ECO:0000256" key="1">
    <source>
        <dbReference type="ARBA" id="ARBA00008520"/>
    </source>
</evidence>
<organism evidence="4 5">
    <name type="scientific">Brachyspira pilosicoli</name>
    <name type="common">Serpulina pilosicoli</name>
    <dbReference type="NCBI Taxonomy" id="52584"/>
    <lineage>
        <taxon>Bacteria</taxon>
        <taxon>Pseudomonadati</taxon>
        <taxon>Spirochaetota</taxon>
        <taxon>Spirochaetia</taxon>
        <taxon>Brachyspirales</taxon>
        <taxon>Brachyspiraceae</taxon>
        <taxon>Brachyspira</taxon>
    </lineage>
</organism>
<sequence length="416" mass="46897">MKNIILLVLLSLFVYGCGSGNSSSGSNTLTLWMPPYGTEDTLDKNFWEELVKPFEEENNVKINVEIISWANYEEKYLTGVSSGRGPDVGYMYNEIIADFLDLGAIYPIDEYLTEADKTNYLYLEDAKINGELYGLPIVVGNARIIVYNKTLLDKEGVKPPVTWQDFIDANVKLTKDTNGDGVIDQFGTIMTMGGGHFGNMNGYLTPFLWQAGGDFFTEDGKIAFDSPEALKTIQFLYDLKFKYKVLHESTMSIAGSEGSDVFNKGNVAFTITDTRSTSKFLNNVDFEWGFIVSLKDKQQKTFIAIDQLVLMSKDKKDLSYKLMHYLTSAASMEKFHTDLAKFPPISKEEKYLDDPLYQELYTTQTDILKTLPKVKGSTVVFDALTKNIQSMMLGEKTPEQVIKESAEYGRQVLENN</sequence>
<dbReference type="Proteomes" id="UP000323176">
    <property type="component" value="Unassembled WGS sequence"/>
</dbReference>
<accession>A0A5C8F449</accession>
<dbReference type="Gene3D" id="3.40.190.10">
    <property type="entry name" value="Periplasmic binding protein-like II"/>
    <property type="match status" value="1"/>
</dbReference>
<evidence type="ECO:0000313" key="4">
    <source>
        <dbReference type="EMBL" id="TXJ43931.1"/>
    </source>
</evidence>
<dbReference type="SUPFAM" id="SSF53850">
    <property type="entry name" value="Periplasmic binding protein-like II"/>
    <property type="match status" value="1"/>
</dbReference>
<reference evidence="4 5" key="1">
    <citation type="journal article" date="1992" name="Lakartidningen">
        <title>[Penicillin V and not amoxicillin is the first choice preparation in acute otitis].</title>
        <authorList>
            <person name="Kamme C."/>
            <person name="Lundgren K."/>
            <person name="Prellner K."/>
        </authorList>
    </citation>
    <scope>NUCLEOTIDE SEQUENCE [LARGE SCALE GENOMIC DNA]</scope>
    <source>
        <strain evidence="4 5">PC5538III-hc</strain>
    </source>
</reference>
<dbReference type="EMBL" id="SAXY01000025">
    <property type="protein sequence ID" value="TXJ43931.1"/>
    <property type="molecule type" value="Genomic_DNA"/>
</dbReference>
<dbReference type="CDD" id="cd13585">
    <property type="entry name" value="PBP2_TMBP_like"/>
    <property type="match status" value="1"/>
</dbReference>
<dbReference type="GO" id="GO:1901982">
    <property type="term" value="F:maltose binding"/>
    <property type="evidence" value="ECO:0007669"/>
    <property type="project" value="TreeGrafter"/>
</dbReference>
<name>A0A5C8F449_BRAPL</name>
<dbReference type="AlphaFoldDB" id="A0A5C8F449"/>
<keyword evidence="2" id="KW-0813">Transport</keyword>
<evidence type="ECO:0000256" key="3">
    <source>
        <dbReference type="ARBA" id="ARBA00022729"/>
    </source>
</evidence>